<comment type="caution">
    <text evidence="6">The sequence shown here is derived from an EMBL/GenBank/DDBJ whole genome shotgun (WGS) entry which is preliminary data.</text>
</comment>
<evidence type="ECO:0000256" key="2">
    <source>
        <dbReference type="ARBA" id="ARBA00007639"/>
    </source>
</evidence>
<sequence length="314" mass="33912">MNGLVKGILASLIIASSSAAIAKDVTIGAILLDTKGEWMSEVMHGMKQAGEDLNIKVRVADSSGDLAKEASIMDNFVAQGVDAITISPQNDEASAAAFDRAVNSGIPVVTWNSKVNSENMKYFVGVNNYDLGKETGEVAVRYINENMGGNAKIAVIGTSKYSVGLERVNGFLDQVTKLPGVEIVARQDAEYVELGMSVTEAILQAKPETDMIWAWNLTSMLGAYAAVKTQGLDDMVMMGTDMSLDVARFMQEEGTFLKAVTTQQPFEIGYQAVTNAYELATKGETKSEVLVPLRTYVSGTPAELKEYIESRDYL</sequence>
<dbReference type="PANTHER" id="PTHR46847">
    <property type="entry name" value="D-ALLOSE-BINDING PERIPLASMIC PROTEIN-RELATED"/>
    <property type="match status" value="1"/>
</dbReference>
<evidence type="ECO:0000256" key="4">
    <source>
        <dbReference type="SAM" id="SignalP"/>
    </source>
</evidence>
<evidence type="ECO:0000256" key="1">
    <source>
        <dbReference type="ARBA" id="ARBA00004196"/>
    </source>
</evidence>
<dbReference type="AlphaFoldDB" id="A0A420EGI0"/>
<protein>
    <submittedName>
        <fullName evidence="6">Sugar ABC transporter substrate-binding protein</fullName>
    </submittedName>
</protein>
<dbReference type="InterPro" id="IPR025997">
    <property type="entry name" value="SBP_2_dom"/>
</dbReference>
<dbReference type="Gene3D" id="3.40.50.2300">
    <property type="match status" value="2"/>
</dbReference>
<dbReference type="Proteomes" id="UP000286482">
    <property type="component" value="Unassembled WGS sequence"/>
</dbReference>
<dbReference type="RefSeq" id="WP_120353793.1">
    <property type="nucleotide sequence ID" value="NZ_RAQO01000004.1"/>
</dbReference>
<evidence type="ECO:0000259" key="5">
    <source>
        <dbReference type="Pfam" id="PF13407"/>
    </source>
</evidence>
<feature type="domain" description="Periplasmic binding protein" evidence="5">
    <location>
        <begin position="29"/>
        <end position="283"/>
    </location>
</feature>
<evidence type="ECO:0000313" key="6">
    <source>
        <dbReference type="EMBL" id="RKF19788.1"/>
    </source>
</evidence>
<feature type="chain" id="PRO_5019421252" evidence="4">
    <location>
        <begin position="23"/>
        <end position="314"/>
    </location>
</feature>
<dbReference type="SUPFAM" id="SSF53822">
    <property type="entry name" value="Periplasmic binding protein-like I"/>
    <property type="match status" value="1"/>
</dbReference>
<comment type="similarity">
    <text evidence="2">Belongs to the bacterial solute-binding protein 2 family.</text>
</comment>
<dbReference type="Pfam" id="PF13407">
    <property type="entry name" value="Peripla_BP_4"/>
    <property type="match status" value="1"/>
</dbReference>
<gene>
    <name evidence="6" type="ORF">DBZ36_04840</name>
</gene>
<keyword evidence="7" id="KW-1185">Reference proteome</keyword>
<comment type="subcellular location">
    <subcellularLocation>
        <location evidence="1">Cell envelope</location>
    </subcellularLocation>
</comment>
<dbReference type="OrthoDB" id="9773673at2"/>
<dbReference type="GO" id="GO:0030313">
    <property type="term" value="C:cell envelope"/>
    <property type="evidence" value="ECO:0007669"/>
    <property type="project" value="UniProtKB-SubCell"/>
</dbReference>
<name>A0A420EGI0_9ALTE</name>
<keyword evidence="3 4" id="KW-0732">Signal</keyword>
<feature type="signal peptide" evidence="4">
    <location>
        <begin position="1"/>
        <end position="22"/>
    </location>
</feature>
<dbReference type="GO" id="GO:0030246">
    <property type="term" value="F:carbohydrate binding"/>
    <property type="evidence" value="ECO:0007669"/>
    <property type="project" value="UniProtKB-ARBA"/>
</dbReference>
<evidence type="ECO:0000313" key="7">
    <source>
        <dbReference type="Proteomes" id="UP000286482"/>
    </source>
</evidence>
<proteinExistence type="inferred from homology"/>
<dbReference type="GO" id="GO:0055085">
    <property type="term" value="P:transmembrane transport"/>
    <property type="evidence" value="ECO:0007669"/>
    <property type="project" value="UniProtKB-ARBA"/>
</dbReference>
<dbReference type="InterPro" id="IPR028082">
    <property type="entry name" value="Peripla_BP_I"/>
</dbReference>
<dbReference type="EMBL" id="RAQO01000004">
    <property type="protein sequence ID" value="RKF19788.1"/>
    <property type="molecule type" value="Genomic_DNA"/>
</dbReference>
<dbReference type="PANTHER" id="PTHR46847:SF1">
    <property type="entry name" value="D-ALLOSE-BINDING PERIPLASMIC PROTEIN-RELATED"/>
    <property type="match status" value="1"/>
</dbReference>
<accession>A0A420EGI0</accession>
<organism evidence="6 7">
    <name type="scientific">Alginatibacterium sediminis</name>
    <dbReference type="NCBI Taxonomy" id="2164068"/>
    <lineage>
        <taxon>Bacteria</taxon>
        <taxon>Pseudomonadati</taxon>
        <taxon>Pseudomonadota</taxon>
        <taxon>Gammaproteobacteria</taxon>
        <taxon>Alteromonadales</taxon>
        <taxon>Alteromonadaceae</taxon>
        <taxon>Alginatibacterium</taxon>
    </lineage>
</organism>
<evidence type="ECO:0000256" key="3">
    <source>
        <dbReference type="ARBA" id="ARBA00022729"/>
    </source>
</evidence>
<reference evidence="6 7" key="1">
    <citation type="submission" date="2018-09" db="EMBL/GenBank/DDBJ databases">
        <authorList>
            <person name="Wang Z."/>
        </authorList>
    </citation>
    <scope>NUCLEOTIDE SEQUENCE [LARGE SCALE GENOMIC DNA]</scope>
    <source>
        <strain evidence="6 7">ALS 81</strain>
    </source>
</reference>